<dbReference type="InterPro" id="IPR044759">
    <property type="entry name" value="bZIP_RF2"/>
</dbReference>
<accession>A0A250X1G8</accession>
<dbReference type="Gene3D" id="1.20.5.170">
    <property type="match status" value="1"/>
</dbReference>
<dbReference type="SMART" id="SM00338">
    <property type="entry name" value="BRLZ"/>
    <property type="match status" value="1"/>
</dbReference>
<evidence type="ECO:0000256" key="2">
    <source>
        <dbReference type="SAM" id="MobiDB-lite"/>
    </source>
</evidence>
<dbReference type="InterPro" id="IPR046347">
    <property type="entry name" value="bZIP_sf"/>
</dbReference>
<feature type="compositionally biased region" description="Low complexity" evidence="2">
    <location>
        <begin position="371"/>
        <end position="381"/>
    </location>
</feature>
<proteinExistence type="predicted"/>
<feature type="region of interest" description="Disordered" evidence="2">
    <location>
        <begin position="371"/>
        <end position="421"/>
    </location>
</feature>
<dbReference type="OrthoDB" id="1435597at2759"/>
<dbReference type="InterPro" id="IPR004827">
    <property type="entry name" value="bZIP"/>
</dbReference>
<dbReference type="SUPFAM" id="SSF57959">
    <property type="entry name" value="Leucine zipper domain"/>
    <property type="match status" value="1"/>
</dbReference>
<feature type="compositionally biased region" description="Polar residues" evidence="2">
    <location>
        <begin position="382"/>
        <end position="398"/>
    </location>
</feature>
<protein>
    <recommendedName>
        <fullName evidence="3">BZIP domain-containing protein</fullName>
    </recommendedName>
</protein>
<sequence>MDEYADEIFLVEDELQLASSNGFGVAWSAPIKANSSDATFLHGQGQATFESQHAYLLGGHPSVVVSSDMSLLPGVRQANFSSRGSLHISPSPSSLGGVVKVKGASGRSSHKKHLGSNITTGLDSHVVAPANGGGAGLCSTSEIPEEILKAANYDMKKARRIQANRESAIKSKERKAQYSMTLDHQLQDLNEEVETLTTRISALRSHNDSLGQYVRDVSGQCNQLSQLLADGLDKNRRLSELVLNLQSSLGIMRRLPQDVLQDPALGPSSGSNAVMFSSSMMEAASQKLGSRDPISEAVQLPEPTGSSSGAFSQTPVLPGSREVPGSSVGMQEHQGVVQSNDLRQSNNASVSRRDIFAEAVAAAAASPLGASFQATQQQQQQNFNSHAGHQDPSHYSTCSSSPLAVPPPAASHQLGPTTSSQHCRTMDYAADRNHESCSPIIADTTGMMSMSIISPTTDSKKKPGLLSVMVQQQQQQLQQQ</sequence>
<dbReference type="PROSITE" id="PS50217">
    <property type="entry name" value="BZIP"/>
    <property type="match status" value="1"/>
</dbReference>
<feature type="domain" description="BZIP" evidence="3">
    <location>
        <begin position="154"/>
        <end position="217"/>
    </location>
</feature>
<comment type="caution">
    <text evidence="4">The sequence shown here is derived from an EMBL/GenBank/DDBJ whole genome shotgun (WGS) entry which is preliminary data.</text>
</comment>
<dbReference type="Proteomes" id="UP000232323">
    <property type="component" value="Unassembled WGS sequence"/>
</dbReference>
<dbReference type="Pfam" id="PF00170">
    <property type="entry name" value="bZIP_1"/>
    <property type="match status" value="1"/>
</dbReference>
<keyword evidence="1" id="KW-0175">Coiled coil</keyword>
<gene>
    <name evidence="4" type="ORF">CEUSTIGMA_g4380.t1</name>
</gene>
<name>A0A250X1G8_9CHLO</name>
<evidence type="ECO:0000313" key="4">
    <source>
        <dbReference type="EMBL" id="GAX76933.1"/>
    </source>
</evidence>
<dbReference type="CDD" id="cd14703">
    <property type="entry name" value="bZIP_plant_RF2"/>
    <property type="match status" value="1"/>
</dbReference>
<organism evidence="4 5">
    <name type="scientific">Chlamydomonas eustigma</name>
    <dbReference type="NCBI Taxonomy" id="1157962"/>
    <lineage>
        <taxon>Eukaryota</taxon>
        <taxon>Viridiplantae</taxon>
        <taxon>Chlorophyta</taxon>
        <taxon>core chlorophytes</taxon>
        <taxon>Chlorophyceae</taxon>
        <taxon>CS clade</taxon>
        <taxon>Chlamydomonadales</taxon>
        <taxon>Chlamydomonadaceae</taxon>
        <taxon>Chlamydomonas</taxon>
    </lineage>
</organism>
<evidence type="ECO:0000259" key="3">
    <source>
        <dbReference type="PROSITE" id="PS50217"/>
    </source>
</evidence>
<feature type="compositionally biased region" description="Polar residues" evidence="2">
    <location>
        <begin position="304"/>
        <end position="315"/>
    </location>
</feature>
<dbReference type="GO" id="GO:0003700">
    <property type="term" value="F:DNA-binding transcription factor activity"/>
    <property type="evidence" value="ECO:0007669"/>
    <property type="project" value="InterPro"/>
</dbReference>
<dbReference type="AlphaFoldDB" id="A0A250X1G8"/>
<feature type="coiled-coil region" evidence="1">
    <location>
        <begin position="179"/>
        <end position="206"/>
    </location>
</feature>
<reference evidence="4 5" key="1">
    <citation type="submission" date="2017-08" db="EMBL/GenBank/DDBJ databases">
        <title>Acidophilic green algal genome provides insights into adaptation to an acidic environment.</title>
        <authorList>
            <person name="Hirooka S."/>
            <person name="Hirose Y."/>
            <person name="Kanesaki Y."/>
            <person name="Higuchi S."/>
            <person name="Fujiwara T."/>
            <person name="Onuma R."/>
            <person name="Era A."/>
            <person name="Ohbayashi R."/>
            <person name="Uzuka A."/>
            <person name="Nozaki H."/>
            <person name="Yoshikawa H."/>
            <person name="Miyagishima S.Y."/>
        </authorList>
    </citation>
    <scope>NUCLEOTIDE SEQUENCE [LARGE SCALE GENOMIC DNA]</scope>
    <source>
        <strain evidence="4 5">NIES-2499</strain>
    </source>
</reference>
<keyword evidence="5" id="KW-1185">Reference proteome</keyword>
<evidence type="ECO:0000313" key="5">
    <source>
        <dbReference type="Proteomes" id="UP000232323"/>
    </source>
</evidence>
<dbReference type="EMBL" id="BEGY01000021">
    <property type="protein sequence ID" value="GAX76933.1"/>
    <property type="molecule type" value="Genomic_DNA"/>
</dbReference>
<evidence type="ECO:0000256" key="1">
    <source>
        <dbReference type="SAM" id="Coils"/>
    </source>
</evidence>
<feature type="region of interest" description="Disordered" evidence="2">
    <location>
        <begin position="297"/>
        <end position="328"/>
    </location>
</feature>